<dbReference type="AlphaFoldDB" id="A0A484Z8Q2"/>
<accession>A0A484Z8Q2</accession>
<name>A0A484Z8Q2_9ENTR</name>
<dbReference type="Pfam" id="PF09979">
    <property type="entry name" value="DUF2213"/>
    <property type="match status" value="1"/>
</dbReference>
<feature type="region of interest" description="Disordered" evidence="1">
    <location>
        <begin position="272"/>
        <end position="299"/>
    </location>
</feature>
<evidence type="ECO:0000313" key="3">
    <source>
        <dbReference type="Proteomes" id="UP000351155"/>
    </source>
</evidence>
<dbReference type="Proteomes" id="UP000351155">
    <property type="component" value="Unassembled WGS sequence"/>
</dbReference>
<dbReference type="PIRSF" id="PIRSF029215">
    <property type="entry name" value="UCP029215"/>
    <property type="match status" value="1"/>
</dbReference>
<dbReference type="EMBL" id="CAADIW010000069">
    <property type="protein sequence ID" value="VFS43941.1"/>
    <property type="molecule type" value="Genomic_DNA"/>
</dbReference>
<feature type="region of interest" description="Disordered" evidence="1">
    <location>
        <begin position="216"/>
        <end position="258"/>
    </location>
</feature>
<dbReference type="InterPro" id="IPR016913">
    <property type="entry name" value="UCP029215"/>
</dbReference>
<sequence length="406" mass="43975">MKYFFETRLGETRYRLADGSLLCKDVPVARTGKQLYGAADLPNLIPDAFGEIVVSRSPEHVFTPATLASFEGMSITVLHPEDENGNVQLVNPANWKELAVGHLQNVRRGTGDQSDLMIADIIIKDEYAIQMVEDGLRQVSCGYDAEYEQTEPGKAEQVEITGNHVALVPKGRAGNRCAIGDRDTMANQKKNWWTRMRAAIKTGDADTMNELVESAPASVTGDEGDLPQGVNLNINLSPQHPLPDKDPEMGSTKTGDGDDDVVTLLKALLAKLSAGPTGDNDNPDDKKGPTVDGEDDEEEAVITGDSAYRAEVILPGVDLSRKMKPTAFKREVLSTADKKLVRQVVGDADIRKLPKQSVEMAFNAVSELAKGRNTRTATGDASRATITTPNISDLNKANADFWAKKG</sequence>
<proteinExistence type="predicted"/>
<protein>
    <submittedName>
        <fullName evidence="2">Bacteriophage protein</fullName>
    </submittedName>
</protein>
<evidence type="ECO:0000313" key="2">
    <source>
        <dbReference type="EMBL" id="VFS43941.1"/>
    </source>
</evidence>
<organism evidence="2 3">
    <name type="scientific">Enterobacter cancerogenus</name>
    <dbReference type="NCBI Taxonomy" id="69218"/>
    <lineage>
        <taxon>Bacteria</taxon>
        <taxon>Pseudomonadati</taxon>
        <taxon>Pseudomonadota</taxon>
        <taxon>Gammaproteobacteria</taxon>
        <taxon>Enterobacterales</taxon>
        <taxon>Enterobacteriaceae</taxon>
        <taxon>Enterobacter</taxon>
        <taxon>Enterobacter cloacae complex</taxon>
    </lineage>
</organism>
<gene>
    <name evidence="2" type="ORF">NCTC12126_05210</name>
</gene>
<evidence type="ECO:0000256" key="1">
    <source>
        <dbReference type="SAM" id="MobiDB-lite"/>
    </source>
</evidence>
<reference evidence="2 3" key="1">
    <citation type="submission" date="2019-03" db="EMBL/GenBank/DDBJ databases">
        <authorList>
            <consortium name="Pathogen Informatics"/>
        </authorList>
    </citation>
    <scope>NUCLEOTIDE SEQUENCE [LARGE SCALE GENOMIC DNA]</scope>
    <source>
        <strain evidence="2 3">NCTC12126</strain>
    </source>
</reference>